<evidence type="ECO:0000259" key="4">
    <source>
        <dbReference type="PROSITE" id="PS51186"/>
    </source>
</evidence>
<dbReference type="PROSITE" id="PS51186">
    <property type="entry name" value="GNAT"/>
    <property type="match status" value="1"/>
</dbReference>
<dbReference type="OrthoDB" id="190266at2"/>
<dbReference type="Gene3D" id="3.40.50.261">
    <property type="entry name" value="Succinyl-CoA synthetase domains"/>
    <property type="match status" value="2"/>
</dbReference>
<dbReference type="EMBL" id="CP039247">
    <property type="protein sequence ID" value="QCB27559.1"/>
    <property type="molecule type" value="Genomic_DNA"/>
</dbReference>
<dbReference type="Proteomes" id="UP000296352">
    <property type="component" value="Chromosome"/>
</dbReference>
<evidence type="ECO:0000256" key="3">
    <source>
        <dbReference type="ARBA" id="ARBA00022840"/>
    </source>
</evidence>
<dbReference type="Gene3D" id="3.30.1490.20">
    <property type="entry name" value="ATP-grasp fold, A domain"/>
    <property type="match status" value="1"/>
</dbReference>
<evidence type="ECO:0000256" key="1">
    <source>
        <dbReference type="ARBA" id="ARBA00022598"/>
    </source>
</evidence>
<dbReference type="Gene3D" id="3.40.50.720">
    <property type="entry name" value="NAD(P)-binding Rossmann-like Domain"/>
    <property type="match status" value="1"/>
</dbReference>
<feature type="domain" description="N-acetyltransferase" evidence="4">
    <location>
        <begin position="19"/>
        <end position="188"/>
    </location>
</feature>
<dbReference type="EC" id="2.3.1.-" evidence="5"/>
<protein>
    <submittedName>
        <fullName evidence="5">Acetyltransferase Pat</fullName>
        <ecNumber evidence="5">2.3.1.-</ecNumber>
    </submittedName>
</protein>
<dbReference type="PANTHER" id="PTHR43334:SF1">
    <property type="entry name" value="3-HYDROXYPROPIONATE--COA LIGASE [ADP-FORMING]"/>
    <property type="match status" value="1"/>
</dbReference>
<keyword evidence="1" id="KW-0436">Ligase</keyword>
<proteinExistence type="predicted"/>
<dbReference type="AlphaFoldDB" id="A0A4P7QDS2"/>
<dbReference type="Gene3D" id="3.30.470.20">
    <property type="entry name" value="ATP-grasp fold, B domain"/>
    <property type="match status" value="1"/>
</dbReference>
<evidence type="ECO:0000313" key="6">
    <source>
        <dbReference type="Proteomes" id="UP000296352"/>
    </source>
</evidence>
<dbReference type="PANTHER" id="PTHR43334">
    <property type="entry name" value="ACETATE--COA LIGASE [ADP-FORMING]"/>
    <property type="match status" value="1"/>
</dbReference>
<dbReference type="InterPro" id="IPR013815">
    <property type="entry name" value="ATP_grasp_subdomain_1"/>
</dbReference>
<dbReference type="Pfam" id="PF00583">
    <property type="entry name" value="Acetyltransf_1"/>
    <property type="match status" value="1"/>
</dbReference>
<evidence type="ECO:0000256" key="2">
    <source>
        <dbReference type="ARBA" id="ARBA00022741"/>
    </source>
</evidence>
<keyword evidence="5" id="KW-0808">Transferase</keyword>
<keyword evidence="2" id="KW-0547">Nucleotide-binding</keyword>
<dbReference type="InterPro" id="IPR036291">
    <property type="entry name" value="NAD(P)-bd_dom_sf"/>
</dbReference>
<dbReference type="InterPro" id="IPR016102">
    <property type="entry name" value="Succinyl-CoA_synth-like"/>
</dbReference>
<dbReference type="GO" id="GO:0016747">
    <property type="term" value="F:acyltransferase activity, transferring groups other than amino-acyl groups"/>
    <property type="evidence" value="ECO:0007669"/>
    <property type="project" value="InterPro"/>
</dbReference>
<dbReference type="SUPFAM" id="SSF56059">
    <property type="entry name" value="Glutathione synthetase ATP-binding domain-like"/>
    <property type="match status" value="1"/>
</dbReference>
<dbReference type="GO" id="GO:0016874">
    <property type="term" value="F:ligase activity"/>
    <property type="evidence" value="ECO:0007669"/>
    <property type="project" value="UniProtKB-KW"/>
</dbReference>
<keyword evidence="6" id="KW-1185">Reference proteome</keyword>
<gene>
    <name evidence="5" type="ORF">CENDO_01280</name>
</gene>
<keyword evidence="5" id="KW-0012">Acyltransferase</keyword>
<reference evidence="5 6" key="1">
    <citation type="submission" date="2019-04" db="EMBL/GenBank/DDBJ databases">
        <title>Corynebacterium endometrii sp. nov., isolated from the uterus of a cow with endometritis.</title>
        <authorList>
            <person name="Ballas P."/>
            <person name="Ruckert C."/>
            <person name="Wagener K."/>
            <person name="Drillich M."/>
            <person name="Kaempfer P."/>
            <person name="Busse H.-J."/>
            <person name="Ehling-Schulz M."/>
        </authorList>
    </citation>
    <scope>NUCLEOTIDE SEQUENCE [LARGE SCALE GENOMIC DNA]</scope>
    <source>
        <strain evidence="5 6">LMM-1653</strain>
    </source>
</reference>
<name>A0A4P7QDS2_9CORY</name>
<dbReference type="SUPFAM" id="SSF51735">
    <property type="entry name" value="NAD(P)-binding Rossmann-fold domains"/>
    <property type="match status" value="1"/>
</dbReference>
<sequence length="879" mass="96364">MTVQLNWEADVILNEGDIATLRPVRDDDRQKLRQFWGKLSDKSKYLRFFSTHPTLTDQDLDDWLDTDGYDKVTLVIEERDHIVAVASYKIVEQLLPARVGDVSFLVQDSHHGKGIGPILLEHLAEIGREGKIERFFAEMLTQNRHMVKVFIAAGYRVKPELEDGYITVDFTIAAHEVSREVLERRELRSEANSIRRLLNPKSVAVLGSIENVRTIIPSLVAGKFRGNLHILTTESADSYMADAIANIDEDVDLLLLGRIDDQFDSVLDAAARKNVAGIVAVAGSQNHGLSRERSMEIVAKARDHGIRALGPAALGIINTYPSVQLNASPAPMPRHGRVGLFTQSAGVATVMLSSAVENGTGLSSFIASGSYADVTGNDVIQYWSDDERTDICLLSLDYIGNPRKFFRVLHRLALQKHVVVFLPSRALKSARHYDIEGLTAATPEALDEVIRQTGSMVVTRRETMYNVARLLARQPLPKGNRVAVISNSLGLVQQMAQSAERFGLVPQLQELVIDYPVVGIPKAVETVLEDPTVDAVLVTVVDVDSSVLAPVHQRLESIASTTTDVPLVASYTGFDRPSFPTTDSEEKGQLPLFHTYADALEALSLIHATEIKREEAKPLEEDEIAKGDKQTARAIVEDILRDAPEGRWATDEECAAILSAYGVDIVPWKAVNSYEEAIEAAIEQGWDVVLKCVSPVVRGRNELPTVVRHIKDRDSMAEAWKTISLMAKELGLDAQGDPRVLEPVVQTNVSAGASLAIKAFEDPVLGPIVSVGMTGIASDLLEDLSWRVPPMRRRDARSMLESLKAAPLLGGYKGTKSSRMDTLEDVIMAVSALNDDIASVVDIELTPVIAAVESTPVVGARMRVAPLKDVRDPLARKIS</sequence>
<dbReference type="Gene3D" id="3.40.630.30">
    <property type="match status" value="1"/>
</dbReference>
<dbReference type="Pfam" id="PF13549">
    <property type="entry name" value="ATP-grasp_5"/>
    <property type="match status" value="1"/>
</dbReference>
<dbReference type="InterPro" id="IPR051538">
    <property type="entry name" value="Acyl-CoA_Synth/Transferase"/>
</dbReference>
<dbReference type="InterPro" id="IPR032875">
    <property type="entry name" value="Succ_CoA_lig_flav_dom"/>
</dbReference>
<organism evidence="5 6">
    <name type="scientific">Corynebacterium endometrii</name>
    <dbReference type="NCBI Taxonomy" id="2488819"/>
    <lineage>
        <taxon>Bacteria</taxon>
        <taxon>Bacillati</taxon>
        <taxon>Actinomycetota</taxon>
        <taxon>Actinomycetes</taxon>
        <taxon>Mycobacteriales</taxon>
        <taxon>Corynebacteriaceae</taxon>
        <taxon>Corynebacterium</taxon>
    </lineage>
</organism>
<dbReference type="RefSeq" id="WP_136140410.1">
    <property type="nucleotide sequence ID" value="NZ_CP039247.1"/>
</dbReference>
<dbReference type="SUPFAM" id="SSF55729">
    <property type="entry name" value="Acyl-CoA N-acyltransferases (Nat)"/>
    <property type="match status" value="1"/>
</dbReference>
<dbReference type="Pfam" id="PF13607">
    <property type="entry name" value="Succ_CoA_lig"/>
    <property type="match status" value="1"/>
</dbReference>
<dbReference type="SUPFAM" id="SSF52210">
    <property type="entry name" value="Succinyl-CoA synthetase domains"/>
    <property type="match status" value="2"/>
</dbReference>
<dbReference type="InterPro" id="IPR016181">
    <property type="entry name" value="Acyl_CoA_acyltransferase"/>
</dbReference>
<dbReference type="KEGG" id="cee:CENDO_01280"/>
<dbReference type="CDD" id="cd04301">
    <property type="entry name" value="NAT_SF"/>
    <property type="match status" value="1"/>
</dbReference>
<accession>A0A4P7QDS2</accession>
<evidence type="ECO:0000313" key="5">
    <source>
        <dbReference type="EMBL" id="QCB27559.1"/>
    </source>
</evidence>
<dbReference type="InterPro" id="IPR000182">
    <property type="entry name" value="GNAT_dom"/>
</dbReference>
<dbReference type="GO" id="GO:0005524">
    <property type="term" value="F:ATP binding"/>
    <property type="evidence" value="ECO:0007669"/>
    <property type="project" value="UniProtKB-KW"/>
</dbReference>
<keyword evidence="3" id="KW-0067">ATP-binding</keyword>